<keyword evidence="3 10" id="KW-0328">Glycosyltransferase</keyword>
<proteinExistence type="inferred from homology"/>
<keyword evidence="5 10" id="KW-0663">Pyridoxal phosphate</keyword>
<evidence type="ECO:0000256" key="8">
    <source>
        <dbReference type="ARBA" id="ARBA00037413"/>
    </source>
</evidence>
<protein>
    <recommendedName>
        <fullName evidence="10">Alpha-1,4 glucan phosphorylase</fullName>
        <ecNumber evidence="10">2.4.1.1</ecNumber>
    </recommendedName>
</protein>
<accession>A0A816SIM9</accession>
<dbReference type="Gene3D" id="3.40.50.2000">
    <property type="entry name" value="Glycogen Phosphorylase B"/>
    <property type="match status" value="2"/>
</dbReference>
<dbReference type="EMBL" id="CAJNRG010006262">
    <property type="protein sequence ID" value="CAF2084169.1"/>
    <property type="molecule type" value="Genomic_DNA"/>
</dbReference>
<evidence type="ECO:0000256" key="7">
    <source>
        <dbReference type="ARBA" id="ARBA00036074"/>
    </source>
</evidence>
<organism evidence="11 12">
    <name type="scientific">Rotaria magnacalcarata</name>
    <dbReference type="NCBI Taxonomy" id="392030"/>
    <lineage>
        <taxon>Eukaryota</taxon>
        <taxon>Metazoa</taxon>
        <taxon>Spiralia</taxon>
        <taxon>Gnathifera</taxon>
        <taxon>Rotifera</taxon>
        <taxon>Eurotatoria</taxon>
        <taxon>Bdelloidea</taxon>
        <taxon>Philodinida</taxon>
        <taxon>Philodinidae</taxon>
        <taxon>Rotaria</taxon>
    </lineage>
</organism>
<keyword evidence="6 10" id="KW-0119">Carbohydrate metabolism</keyword>
<dbReference type="PROSITE" id="PS00102">
    <property type="entry name" value="PHOSPHORYLASE"/>
    <property type="match status" value="1"/>
</dbReference>
<reference evidence="11" key="1">
    <citation type="submission" date="2021-02" db="EMBL/GenBank/DDBJ databases">
        <authorList>
            <person name="Nowell W R."/>
        </authorList>
    </citation>
    <scope>NUCLEOTIDE SEQUENCE</scope>
</reference>
<comment type="function">
    <text evidence="8 10">Allosteric enzyme that catalyzes the rate-limiting step in glycogen catabolism, the phosphorolytic cleavage of glycogen to produce glucose-1-phosphate, and plays a central role in maintaining cellular and organismal glucose homeostasis.</text>
</comment>
<comment type="caution">
    <text evidence="11">The sequence shown here is derived from an EMBL/GenBank/DDBJ whole genome shotgun (WGS) entry which is preliminary data.</text>
</comment>
<comment type="cofactor">
    <cofactor evidence="1 10">
        <name>pyridoxal 5'-phosphate</name>
        <dbReference type="ChEBI" id="CHEBI:597326"/>
    </cofactor>
</comment>
<evidence type="ECO:0000256" key="9">
    <source>
        <dbReference type="ARBA" id="ARBA00046783"/>
    </source>
</evidence>
<dbReference type="Proteomes" id="UP000663887">
    <property type="component" value="Unassembled WGS sequence"/>
</dbReference>
<dbReference type="GO" id="GO:0008184">
    <property type="term" value="F:glycogen phosphorylase activity"/>
    <property type="evidence" value="ECO:0007669"/>
    <property type="project" value="InterPro"/>
</dbReference>
<dbReference type="GO" id="GO:0030170">
    <property type="term" value="F:pyridoxal phosphate binding"/>
    <property type="evidence" value="ECO:0007669"/>
    <property type="project" value="TreeGrafter"/>
</dbReference>
<evidence type="ECO:0000256" key="1">
    <source>
        <dbReference type="ARBA" id="ARBA00001933"/>
    </source>
</evidence>
<dbReference type="Pfam" id="PF00343">
    <property type="entry name" value="Phosphorylase"/>
    <property type="match status" value="1"/>
</dbReference>
<dbReference type="PANTHER" id="PTHR11468:SF3">
    <property type="entry name" value="GLYCOGEN PHOSPHORYLASE, LIVER FORM"/>
    <property type="match status" value="1"/>
</dbReference>
<dbReference type="InterPro" id="IPR000811">
    <property type="entry name" value="Glyco_trans_35"/>
</dbReference>
<dbReference type="GO" id="GO:0005737">
    <property type="term" value="C:cytoplasm"/>
    <property type="evidence" value="ECO:0007669"/>
    <property type="project" value="TreeGrafter"/>
</dbReference>
<comment type="subunit">
    <text evidence="9">Homodimer; enzymatically active. Interacts with PPP1R3B; recruits the phosphatase PP1 which dephosphorylates and inactivates PYGL/glycogen phosphorylase.</text>
</comment>
<evidence type="ECO:0000256" key="2">
    <source>
        <dbReference type="ARBA" id="ARBA00006047"/>
    </source>
</evidence>
<sequence length="315" mass="35938">MSIIEDQIVNMGYLSIVSTHAANGVAELHSSLLKSTLFKDFYELSPEKFQNKTNGITPRRWLLLCNPALFDLITSKIGEKWITNLSQLRKFVNDQQFVRDIQRVKLKNKQRLLTKFKDGYGLNINPASMFDVQIKRIHEYKRQLLNCLRVITLYNRIKDNTNIKTVPRTVIFGGKTAPGYLRAKLIIKLICNVGRIANKDSRIAEKIIRAADLSEQISLTGLEASGTSNMKMILNGALTIGTLDRANIEMDERVGRENVIIFDQIPDGYFSPEDPNLFAEIIKSLLDSNDQYMLLADYSEYIKAQDRADNLFKVK</sequence>
<evidence type="ECO:0000256" key="3">
    <source>
        <dbReference type="ARBA" id="ARBA00022676"/>
    </source>
</evidence>
<gene>
    <name evidence="11" type="ORF">XDN619_LOCUS15344</name>
</gene>
<dbReference type="EC" id="2.4.1.1" evidence="10"/>
<keyword evidence="4 10" id="KW-0808">Transferase</keyword>
<dbReference type="SUPFAM" id="SSF53756">
    <property type="entry name" value="UDP-Glycosyltransferase/glycogen phosphorylase"/>
    <property type="match status" value="1"/>
</dbReference>
<evidence type="ECO:0000256" key="6">
    <source>
        <dbReference type="ARBA" id="ARBA00023277"/>
    </source>
</evidence>
<evidence type="ECO:0000313" key="11">
    <source>
        <dbReference type="EMBL" id="CAF2084169.1"/>
    </source>
</evidence>
<evidence type="ECO:0000313" key="12">
    <source>
        <dbReference type="Proteomes" id="UP000663887"/>
    </source>
</evidence>
<evidence type="ECO:0000256" key="10">
    <source>
        <dbReference type="RuleBase" id="RU000587"/>
    </source>
</evidence>
<comment type="catalytic activity">
    <reaction evidence="7">
        <text>[(1-&gt;4)-alpha-D-glucosyl](n) + phosphate = [(1-&gt;4)-alpha-D-glucosyl](n-1) + alpha-D-glucose 1-phosphate</text>
        <dbReference type="Rhea" id="RHEA:41732"/>
        <dbReference type="Rhea" id="RHEA-COMP:9584"/>
        <dbReference type="Rhea" id="RHEA-COMP:9586"/>
        <dbReference type="ChEBI" id="CHEBI:15444"/>
        <dbReference type="ChEBI" id="CHEBI:43474"/>
        <dbReference type="ChEBI" id="CHEBI:58601"/>
        <dbReference type="EC" id="2.4.1.1"/>
    </reaction>
    <physiologicalReaction direction="left-to-right" evidence="7">
        <dbReference type="Rhea" id="RHEA:41733"/>
    </physiologicalReaction>
</comment>
<evidence type="ECO:0000256" key="5">
    <source>
        <dbReference type="ARBA" id="ARBA00022898"/>
    </source>
</evidence>
<dbReference type="GO" id="GO:0005980">
    <property type="term" value="P:glycogen catabolic process"/>
    <property type="evidence" value="ECO:0007669"/>
    <property type="project" value="TreeGrafter"/>
</dbReference>
<comment type="similarity">
    <text evidence="2 10">Belongs to the glycogen phosphorylase family.</text>
</comment>
<dbReference type="PANTHER" id="PTHR11468">
    <property type="entry name" value="GLYCOGEN PHOSPHORYLASE"/>
    <property type="match status" value="1"/>
</dbReference>
<name>A0A816SIM9_9BILA</name>
<evidence type="ECO:0000256" key="4">
    <source>
        <dbReference type="ARBA" id="ARBA00022679"/>
    </source>
</evidence>
<dbReference type="AlphaFoldDB" id="A0A816SIM9"/>
<dbReference type="InterPro" id="IPR035090">
    <property type="entry name" value="Pyridoxal_P_attach_site"/>
</dbReference>